<gene>
    <name evidence="3" type="ORF">IWQ60_001142</name>
</gene>
<dbReference type="Proteomes" id="UP001150569">
    <property type="component" value="Unassembled WGS sequence"/>
</dbReference>
<protein>
    <recommendedName>
        <fullName evidence="2">MOSC domain-containing protein</fullName>
    </recommendedName>
</protein>
<dbReference type="InterPro" id="IPR005303">
    <property type="entry name" value="MOCOS_middle"/>
</dbReference>
<reference evidence="3" key="1">
    <citation type="submission" date="2022-07" db="EMBL/GenBank/DDBJ databases">
        <title>Phylogenomic reconstructions and comparative analyses of Kickxellomycotina fungi.</title>
        <authorList>
            <person name="Reynolds N.K."/>
            <person name="Stajich J.E."/>
            <person name="Barry K."/>
            <person name="Grigoriev I.V."/>
            <person name="Crous P."/>
            <person name="Smith M.E."/>
        </authorList>
    </citation>
    <scope>NUCLEOTIDE SEQUENCE</scope>
    <source>
        <strain evidence="3">RSA 861</strain>
    </source>
</reference>
<comment type="caution">
    <text evidence="3">The sequence shown here is derived from an EMBL/GenBank/DDBJ whole genome shotgun (WGS) entry which is preliminary data.</text>
</comment>
<dbReference type="Pfam" id="PF03473">
    <property type="entry name" value="MOSC"/>
    <property type="match status" value="1"/>
</dbReference>
<dbReference type="PROSITE" id="PS51340">
    <property type="entry name" value="MOSC"/>
    <property type="match status" value="1"/>
</dbReference>
<keyword evidence="4" id="KW-1185">Reference proteome</keyword>
<dbReference type="GO" id="GO:0030170">
    <property type="term" value="F:pyridoxal phosphate binding"/>
    <property type="evidence" value="ECO:0007669"/>
    <property type="project" value="InterPro"/>
</dbReference>
<sequence>MDLLEQYVVPLLPESINNWLTGQTTPTLSPVHVAKLFVYPVKSCRGIAVEEAQVTKTGFLHDRHWVITDEDYIIMTQRTESRLVLLQPTIHEHPKDPDTGLPTVPYLAVNVVEQQGSGLPPSTSQSELRVPLYPTDEERAQYKLVHVTVFSEKVAGYDLGDEVAEWCSQFLGKPARLVMRADTEVRRMLVCAPPDDLVEEPSQTAFADDAPFLLASEASLHDVNEHLSGYSIDIRRFRPNILVSGCQAFEEETWKRVQFIPDADREAAPETRQADLWVTSRCTRCVMTNNNPDTGMPSSEQQPLKTLIAYRRVDPGAKFKGCFGMNCAPVKLGKSAVERLPAPKAMPDSIDNELVGGGDELSDGLHMASRSG</sequence>
<feature type="domain" description="MOSC" evidence="2">
    <location>
        <begin position="183"/>
        <end position="372"/>
    </location>
</feature>
<dbReference type="GO" id="GO:0003824">
    <property type="term" value="F:catalytic activity"/>
    <property type="evidence" value="ECO:0007669"/>
    <property type="project" value="InterPro"/>
</dbReference>
<dbReference type="AlphaFoldDB" id="A0A9W8AKD1"/>
<evidence type="ECO:0000313" key="3">
    <source>
        <dbReference type="EMBL" id="KAJ1929461.1"/>
    </source>
</evidence>
<dbReference type="SUPFAM" id="SSF50800">
    <property type="entry name" value="PK beta-barrel domain-like"/>
    <property type="match status" value="1"/>
</dbReference>
<dbReference type="PANTHER" id="PTHR14237:SF19">
    <property type="entry name" value="MITOCHONDRIAL AMIDOXIME REDUCING COMPONENT 1"/>
    <property type="match status" value="1"/>
</dbReference>
<evidence type="ECO:0000313" key="4">
    <source>
        <dbReference type="Proteomes" id="UP001150569"/>
    </source>
</evidence>
<name>A0A9W8AKD1_9FUNG</name>
<proteinExistence type="predicted"/>
<dbReference type="InterPro" id="IPR011037">
    <property type="entry name" value="Pyrv_Knase-like_insert_dom_sf"/>
</dbReference>
<dbReference type="EMBL" id="JANBPT010000034">
    <property type="protein sequence ID" value="KAJ1929461.1"/>
    <property type="molecule type" value="Genomic_DNA"/>
</dbReference>
<evidence type="ECO:0000259" key="2">
    <source>
        <dbReference type="PROSITE" id="PS51340"/>
    </source>
</evidence>
<dbReference type="InterPro" id="IPR005302">
    <property type="entry name" value="MoCF_Sase_C"/>
</dbReference>
<accession>A0A9W8AKD1</accession>
<dbReference type="OrthoDB" id="17255at2759"/>
<dbReference type="GO" id="GO:0030151">
    <property type="term" value="F:molybdenum ion binding"/>
    <property type="evidence" value="ECO:0007669"/>
    <property type="project" value="InterPro"/>
</dbReference>
<dbReference type="PANTHER" id="PTHR14237">
    <property type="entry name" value="MOLYBDOPTERIN COFACTOR SULFURASE MOSC"/>
    <property type="match status" value="1"/>
</dbReference>
<dbReference type="SUPFAM" id="SSF141673">
    <property type="entry name" value="MOSC N-terminal domain-like"/>
    <property type="match status" value="1"/>
</dbReference>
<feature type="region of interest" description="Disordered" evidence="1">
    <location>
        <begin position="344"/>
        <end position="372"/>
    </location>
</feature>
<dbReference type="Pfam" id="PF03476">
    <property type="entry name" value="MOSC_N"/>
    <property type="match status" value="1"/>
</dbReference>
<organism evidence="3 4">
    <name type="scientific">Tieghemiomyces parasiticus</name>
    <dbReference type="NCBI Taxonomy" id="78921"/>
    <lineage>
        <taxon>Eukaryota</taxon>
        <taxon>Fungi</taxon>
        <taxon>Fungi incertae sedis</taxon>
        <taxon>Zoopagomycota</taxon>
        <taxon>Kickxellomycotina</taxon>
        <taxon>Dimargaritomycetes</taxon>
        <taxon>Dimargaritales</taxon>
        <taxon>Dimargaritaceae</taxon>
        <taxon>Tieghemiomyces</taxon>
    </lineage>
</organism>
<evidence type="ECO:0000256" key="1">
    <source>
        <dbReference type="SAM" id="MobiDB-lite"/>
    </source>
</evidence>